<dbReference type="PANTHER" id="PTHR42898:SF6">
    <property type="entry name" value="NADP-DEPENDENT MANNITOL DEHYDROGENASE"/>
    <property type="match status" value="1"/>
</dbReference>
<evidence type="ECO:0000256" key="1">
    <source>
        <dbReference type="ARBA" id="ARBA00022857"/>
    </source>
</evidence>
<accession>A0AAV8E4H5</accession>
<keyword evidence="2" id="KW-0560">Oxidoreductase</keyword>
<evidence type="ECO:0000256" key="2">
    <source>
        <dbReference type="ARBA" id="ARBA00023002"/>
    </source>
</evidence>
<keyword evidence="1" id="KW-0521">NADP</keyword>
<dbReference type="InterPro" id="IPR036291">
    <property type="entry name" value="NAD(P)-bd_dom_sf"/>
</dbReference>
<dbReference type="AlphaFoldDB" id="A0AAV8E4H5"/>
<dbReference type="EMBL" id="JAMFTS010000003">
    <property type="protein sequence ID" value="KAJ4773298.1"/>
    <property type="molecule type" value="Genomic_DNA"/>
</dbReference>
<dbReference type="PRINTS" id="PR00081">
    <property type="entry name" value="GDHRDH"/>
</dbReference>
<comment type="caution">
    <text evidence="3">The sequence shown here is derived from an EMBL/GenBank/DDBJ whole genome shotgun (WGS) entry which is preliminary data.</text>
</comment>
<evidence type="ECO:0000313" key="4">
    <source>
        <dbReference type="Proteomes" id="UP001140206"/>
    </source>
</evidence>
<evidence type="ECO:0000313" key="3">
    <source>
        <dbReference type="EMBL" id="KAJ4773298.1"/>
    </source>
</evidence>
<dbReference type="Proteomes" id="UP001140206">
    <property type="component" value="Chromosome 3"/>
</dbReference>
<sequence length="77" mass="8683">MNQLARAACEWAGDMIRVNCVAPGFITTPMLKPVTDNEEFFKQLKLRIPLRRFGEPEEVASVVAFLCLPAASFIINW</sequence>
<keyword evidence="4" id="KW-1185">Reference proteome</keyword>
<organism evidence="3 4">
    <name type="scientific">Rhynchospora pubera</name>
    <dbReference type="NCBI Taxonomy" id="906938"/>
    <lineage>
        <taxon>Eukaryota</taxon>
        <taxon>Viridiplantae</taxon>
        <taxon>Streptophyta</taxon>
        <taxon>Embryophyta</taxon>
        <taxon>Tracheophyta</taxon>
        <taxon>Spermatophyta</taxon>
        <taxon>Magnoliopsida</taxon>
        <taxon>Liliopsida</taxon>
        <taxon>Poales</taxon>
        <taxon>Cyperaceae</taxon>
        <taxon>Cyperoideae</taxon>
        <taxon>Rhynchosporeae</taxon>
        <taxon>Rhynchospora</taxon>
    </lineage>
</organism>
<dbReference type="Pfam" id="PF13561">
    <property type="entry name" value="adh_short_C2"/>
    <property type="match status" value="1"/>
</dbReference>
<gene>
    <name evidence="3" type="ORF">LUZ62_057555</name>
</gene>
<dbReference type="PANTHER" id="PTHR42898">
    <property type="entry name" value="TROPINONE REDUCTASE"/>
    <property type="match status" value="1"/>
</dbReference>
<dbReference type="InterPro" id="IPR002347">
    <property type="entry name" value="SDR_fam"/>
</dbReference>
<protein>
    <submittedName>
        <fullName evidence="3">NAD(P)-binding Rossmann-fold superfamily protein</fullName>
    </submittedName>
</protein>
<dbReference type="InterPro" id="IPR045000">
    <property type="entry name" value="TR"/>
</dbReference>
<dbReference type="SUPFAM" id="SSF51735">
    <property type="entry name" value="NAD(P)-binding Rossmann-fold domains"/>
    <property type="match status" value="1"/>
</dbReference>
<dbReference type="Gene3D" id="3.40.50.720">
    <property type="entry name" value="NAD(P)-binding Rossmann-like Domain"/>
    <property type="match status" value="1"/>
</dbReference>
<dbReference type="GO" id="GO:0016491">
    <property type="term" value="F:oxidoreductase activity"/>
    <property type="evidence" value="ECO:0007669"/>
    <property type="project" value="UniProtKB-KW"/>
</dbReference>
<reference evidence="3" key="1">
    <citation type="submission" date="2022-08" db="EMBL/GenBank/DDBJ databases">
        <authorList>
            <person name="Marques A."/>
        </authorList>
    </citation>
    <scope>NUCLEOTIDE SEQUENCE</scope>
    <source>
        <strain evidence="3">RhyPub2mFocal</strain>
        <tissue evidence="3">Leaves</tissue>
    </source>
</reference>
<proteinExistence type="predicted"/>
<name>A0AAV8E4H5_9POAL</name>